<keyword evidence="1" id="KW-0597">Phosphoprotein</keyword>
<dbReference type="SMART" id="SM00448">
    <property type="entry name" value="REC"/>
    <property type="match status" value="1"/>
</dbReference>
<dbReference type="InterPro" id="IPR052020">
    <property type="entry name" value="Cyclic_di-GMP/3'3'-cGAMP_PDE"/>
</dbReference>
<evidence type="ECO:0000256" key="1">
    <source>
        <dbReference type="PROSITE-ProRule" id="PRU00169"/>
    </source>
</evidence>
<evidence type="ECO:0000259" key="3">
    <source>
        <dbReference type="PROSITE" id="PS51832"/>
    </source>
</evidence>
<dbReference type="PROSITE" id="PS50110">
    <property type="entry name" value="RESPONSE_REGULATORY"/>
    <property type="match status" value="1"/>
</dbReference>
<dbReference type="InterPro" id="IPR037522">
    <property type="entry name" value="HD_GYP_dom"/>
</dbReference>
<keyword evidence="5" id="KW-1185">Reference proteome</keyword>
<dbReference type="CDD" id="cd00077">
    <property type="entry name" value="HDc"/>
    <property type="match status" value="1"/>
</dbReference>
<evidence type="ECO:0000259" key="2">
    <source>
        <dbReference type="PROSITE" id="PS50110"/>
    </source>
</evidence>
<feature type="domain" description="HD-GYP" evidence="3">
    <location>
        <begin position="150"/>
        <end position="347"/>
    </location>
</feature>
<dbReference type="STRING" id="287098.SAMN05421665_1750"/>
<name>A0A1R3X3I8_9RHOB</name>
<dbReference type="AlphaFoldDB" id="A0A1R3X3I8"/>
<gene>
    <name evidence="4" type="ORF">SAMN05421665_1750</name>
</gene>
<dbReference type="InterPro" id="IPR011006">
    <property type="entry name" value="CheY-like_superfamily"/>
</dbReference>
<evidence type="ECO:0000313" key="4">
    <source>
        <dbReference type="EMBL" id="SIT83909.1"/>
    </source>
</evidence>
<feature type="domain" description="Response regulatory" evidence="2">
    <location>
        <begin position="6"/>
        <end position="123"/>
    </location>
</feature>
<dbReference type="SUPFAM" id="SSF52172">
    <property type="entry name" value="CheY-like"/>
    <property type="match status" value="1"/>
</dbReference>
<dbReference type="GO" id="GO:0008081">
    <property type="term" value="F:phosphoric diester hydrolase activity"/>
    <property type="evidence" value="ECO:0007669"/>
    <property type="project" value="UniProtKB-ARBA"/>
</dbReference>
<dbReference type="GO" id="GO:0000160">
    <property type="term" value="P:phosphorelay signal transduction system"/>
    <property type="evidence" value="ECO:0007669"/>
    <property type="project" value="InterPro"/>
</dbReference>
<accession>A0A1R3X3I8</accession>
<dbReference type="InterPro" id="IPR001789">
    <property type="entry name" value="Sig_transdc_resp-reg_receiver"/>
</dbReference>
<dbReference type="CDD" id="cd17551">
    <property type="entry name" value="REC_RpfG-like"/>
    <property type="match status" value="1"/>
</dbReference>
<dbReference type="SMART" id="SM00471">
    <property type="entry name" value="HDc"/>
    <property type="match status" value="1"/>
</dbReference>
<dbReference type="Pfam" id="PF00072">
    <property type="entry name" value="Response_reg"/>
    <property type="match status" value="1"/>
</dbReference>
<dbReference type="EMBL" id="FTPR01000001">
    <property type="protein sequence ID" value="SIT83909.1"/>
    <property type="molecule type" value="Genomic_DNA"/>
</dbReference>
<protein>
    <submittedName>
        <fullName evidence="4">Putative two-component system response regulator</fullName>
    </submittedName>
</protein>
<proteinExistence type="predicted"/>
<evidence type="ECO:0000313" key="5">
    <source>
        <dbReference type="Proteomes" id="UP000186997"/>
    </source>
</evidence>
<dbReference type="PANTHER" id="PTHR45228:SF1">
    <property type="entry name" value="CYCLIC DI-GMP PHOSPHODIESTERASE TM_0186"/>
    <property type="match status" value="1"/>
</dbReference>
<sequence length="352" mass="39219">MGHPMRICVVDDAMVSLNVISAVLKRAEDHQIESYSSAVRALARFDETSFDLVLVDYQMPEINGVVLVERLRRLPGYKAVPVIMLTADEDRALRLEAVKAGVTDFVNKPFDPEELRVRVKNLLALRKAQLALLERAESLDLEVQRATRHLRVREEELIWRLSRAIEMRDGSTGGHISRVATCARLIAEQMGLSDHFCRTVYLAAPLHDAGKIGIIDAILHKSAKLTPQERAIIQTHTKIGAEILSDGDSDLIKMAHEIALYHHEKWDGSGYAQGLSGEDIPLSARIVAIADVFDALCTERSYKPAWDFDDALDEILRQSGHHFDPSCVSAFVAVSDKVRNAYSENNGTQFVA</sequence>
<dbReference type="Gene3D" id="1.10.3210.10">
    <property type="entry name" value="Hypothetical protein af1432"/>
    <property type="match status" value="1"/>
</dbReference>
<organism evidence="4 5">
    <name type="scientific">Yoonia rosea</name>
    <dbReference type="NCBI Taxonomy" id="287098"/>
    <lineage>
        <taxon>Bacteria</taxon>
        <taxon>Pseudomonadati</taxon>
        <taxon>Pseudomonadota</taxon>
        <taxon>Alphaproteobacteria</taxon>
        <taxon>Rhodobacterales</taxon>
        <taxon>Paracoccaceae</taxon>
        <taxon>Yoonia</taxon>
    </lineage>
</organism>
<reference evidence="5" key="1">
    <citation type="submission" date="2017-01" db="EMBL/GenBank/DDBJ databases">
        <authorList>
            <person name="Varghese N."/>
            <person name="Submissions S."/>
        </authorList>
    </citation>
    <scope>NUCLEOTIDE SEQUENCE [LARGE SCALE GENOMIC DNA]</scope>
    <source>
        <strain evidence="5">DSM 29591</strain>
    </source>
</reference>
<dbReference type="Proteomes" id="UP000186997">
    <property type="component" value="Unassembled WGS sequence"/>
</dbReference>
<dbReference type="Gene3D" id="3.40.50.2300">
    <property type="match status" value="1"/>
</dbReference>
<dbReference type="PROSITE" id="PS51832">
    <property type="entry name" value="HD_GYP"/>
    <property type="match status" value="1"/>
</dbReference>
<dbReference type="PANTHER" id="PTHR45228">
    <property type="entry name" value="CYCLIC DI-GMP PHOSPHODIESTERASE TM_0186-RELATED"/>
    <property type="match status" value="1"/>
</dbReference>
<dbReference type="SUPFAM" id="SSF109604">
    <property type="entry name" value="HD-domain/PDEase-like"/>
    <property type="match status" value="1"/>
</dbReference>
<feature type="modified residue" description="4-aspartylphosphate" evidence="1">
    <location>
        <position position="56"/>
    </location>
</feature>
<dbReference type="InterPro" id="IPR003607">
    <property type="entry name" value="HD/PDEase_dom"/>
</dbReference>
<dbReference type="Pfam" id="PF13487">
    <property type="entry name" value="HD_5"/>
    <property type="match status" value="1"/>
</dbReference>